<organism evidence="1 2">
    <name type="scientific">Symbiodinium necroappetens</name>
    <dbReference type="NCBI Taxonomy" id="1628268"/>
    <lineage>
        <taxon>Eukaryota</taxon>
        <taxon>Sar</taxon>
        <taxon>Alveolata</taxon>
        <taxon>Dinophyceae</taxon>
        <taxon>Suessiales</taxon>
        <taxon>Symbiodiniaceae</taxon>
        <taxon>Symbiodinium</taxon>
    </lineage>
</organism>
<proteinExistence type="predicted"/>
<accession>A0A813C8U1</accession>
<sequence>MPAVRKFRCETYSGASVRFLRASARRPSEPFCKKSWFCGFQLVRPVSFPSLPVRVAWFDCTISTIVNLRRWTTVWTLAQAVLWPCSMQEYREIFISSVRFVPCSLRHAVCNFPVSSPFEGQMCKALCRN</sequence>
<protein>
    <submittedName>
        <fullName evidence="1">Uncharacterized protein</fullName>
    </submittedName>
</protein>
<reference evidence="1" key="1">
    <citation type="submission" date="2021-02" db="EMBL/GenBank/DDBJ databases">
        <authorList>
            <person name="Dougan E. K."/>
            <person name="Rhodes N."/>
            <person name="Thang M."/>
            <person name="Chan C."/>
        </authorList>
    </citation>
    <scope>NUCLEOTIDE SEQUENCE</scope>
</reference>
<keyword evidence="2" id="KW-1185">Reference proteome</keyword>
<dbReference type="EMBL" id="CAJNJA010086871">
    <property type="protein sequence ID" value="CAE7938690.1"/>
    <property type="molecule type" value="Genomic_DNA"/>
</dbReference>
<gene>
    <name evidence="1" type="ORF">SNEC2469_LOCUS33255</name>
</gene>
<comment type="caution">
    <text evidence="1">The sequence shown here is derived from an EMBL/GenBank/DDBJ whole genome shotgun (WGS) entry which is preliminary data.</text>
</comment>
<dbReference type="Proteomes" id="UP000601435">
    <property type="component" value="Unassembled WGS sequence"/>
</dbReference>
<dbReference type="AlphaFoldDB" id="A0A813C8U1"/>
<name>A0A813C8U1_9DINO</name>
<evidence type="ECO:0000313" key="1">
    <source>
        <dbReference type="EMBL" id="CAE7938690.1"/>
    </source>
</evidence>
<evidence type="ECO:0000313" key="2">
    <source>
        <dbReference type="Proteomes" id="UP000601435"/>
    </source>
</evidence>